<feature type="transmembrane region" description="Helical" evidence="1">
    <location>
        <begin position="243"/>
        <end position="262"/>
    </location>
</feature>
<evidence type="ECO:0000313" key="2">
    <source>
        <dbReference type="EMBL" id="MCH1624886.1"/>
    </source>
</evidence>
<gene>
    <name evidence="2" type="ORF">MJG50_06070</name>
</gene>
<dbReference type="InterPro" id="IPR049458">
    <property type="entry name" value="EpsG-like"/>
</dbReference>
<feature type="transmembrane region" description="Helical" evidence="1">
    <location>
        <begin position="327"/>
        <end position="348"/>
    </location>
</feature>
<organism evidence="2 3">
    <name type="scientific">Fredinandcohnia quinoae</name>
    <dbReference type="NCBI Taxonomy" id="2918902"/>
    <lineage>
        <taxon>Bacteria</taxon>
        <taxon>Bacillati</taxon>
        <taxon>Bacillota</taxon>
        <taxon>Bacilli</taxon>
        <taxon>Bacillales</taxon>
        <taxon>Bacillaceae</taxon>
        <taxon>Fredinandcohnia</taxon>
    </lineage>
</organism>
<protein>
    <submittedName>
        <fullName evidence="2">EpsG family protein</fullName>
    </submittedName>
</protein>
<feature type="transmembrane region" description="Helical" evidence="1">
    <location>
        <begin position="167"/>
        <end position="190"/>
    </location>
</feature>
<keyword evidence="3" id="KW-1185">Reference proteome</keyword>
<feature type="transmembrane region" description="Helical" evidence="1">
    <location>
        <begin position="38"/>
        <end position="57"/>
    </location>
</feature>
<feature type="transmembrane region" description="Helical" evidence="1">
    <location>
        <begin position="300"/>
        <end position="320"/>
    </location>
</feature>
<proteinExistence type="predicted"/>
<feature type="transmembrane region" description="Helical" evidence="1">
    <location>
        <begin position="130"/>
        <end position="161"/>
    </location>
</feature>
<keyword evidence="1" id="KW-0472">Membrane</keyword>
<name>A0AAW5DW78_9BACI</name>
<evidence type="ECO:0000313" key="3">
    <source>
        <dbReference type="Proteomes" id="UP001431131"/>
    </source>
</evidence>
<keyword evidence="1" id="KW-0812">Transmembrane</keyword>
<comment type="caution">
    <text evidence="2">The sequence shown here is derived from an EMBL/GenBank/DDBJ whole genome shotgun (WGS) entry which is preliminary data.</text>
</comment>
<dbReference type="Proteomes" id="UP001431131">
    <property type="component" value="Unassembled WGS sequence"/>
</dbReference>
<dbReference type="EMBL" id="JAKTTI010000006">
    <property type="protein sequence ID" value="MCH1624886.1"/>
    <property type="molecule type" value="Genomic_DNA"/>
</dbReference>
<feature type="transmembrane region" description="Helical" evidence="1">
    <location>
        <begin position="101"/>
        <end position="118"/>
    </location>
</feature>
<keyword evidence="1" id="KW-1133">Transmembrane helix</keyword>
<reference evidence="2" key="1">
    <citation type="submission" date="2022-02" db="EMBL/GenBank/DDBJ databases">
        <title>Fredinandcohnia quinoae sp. nov. isolated from Chenopodium quinoa seeds.</title>
        <authorList>
            <person name="Saati-Santamaria Z."/>
            <person name="Flores-Felix J.D."/>
            <person name="Igual J.M."/>
            <person name="Velazquez E."/>
            <person name="Garcia-Fraile P."/>
            <person name="Martinez-Molina E."/>
        </authorList>
    </citation>
    <scope>NUCLEOTIDE SEQUENCE</scope>
    <source>
        <strain evidence="2">SECRCQ15</strain>
    </source>
</reference>
<dbReference type="AlphaFoldDB" id="A0AAW5DW78"/>
<feature type="transmembrane region" description="Helical" evidence="1">
    <location>
        <begin position="274"/>
        <end position="294"/>
    </location>
</feature>
<dbReference type="RefSeq" id="WP_240253674.1">
    <property type="nucleotide sequence ID" value="NZ_JAKTTI010000006.1"/>
</dbReference>
<evidence type="ECO:0000256" key="1">
    <source>
        <dbReference type="SAM" id="Phobius"/>
    </source>
</evidence>
<sequence>MMILLSMLFSSYFFGYLSDVYSSPNTNSLSKKRNNLLFIALSFVIVTTVAAFRQSFVDTGTYRKIFVEIGTDWNLVQEQKDFGFGVLMVLLNYVSNHPQTIIIATSILINILVFRTLYKYCARIELGIFLFITTGCFALSMNGIRQFIAAAIIFCAIKLVIEGKWKLYFFVVLLAATFHGSAIIMIPVYFIIRRKAWSWSTFILTVCSILGYLSFNLLIPFISNVMAGTQYENNLNYLAEKDSGVNIIRIFVHAVPVILAFWKRKRLQEVWNKSDIFVNLSVLNLIIMVFSYYSWIISRIAFYFQIFNILLIPLIIIFCFDKKTSLFLYYSCFVLYTGYFYYEMVYMFKIDFKLIF</sequence>
<feature type="transmembrane region" description="Helical" evidence="1">
    <location>
        <begin position="202"/>
        <end position="223"/>
    </location>
</feature>
<dbReference type="Pfam" id="PF14897">
    <property type="entry name" value="EpsG"/>
    <property type="match status" value="1"/>
</dbReference>
<accession>A0AAW5DW78</accession>